<dbReference type="EMBL" id="JARBHB010000009">
    <property type="protein sequence ID" value="KAJ8874955.1"/>
    <property type="molecule type" value="Genomic_DNA"/>
</dbReference>
<sequence length="596" mass="66547">MKGRCKREIPEKTHRSVASSGTLNTRENPGGGGDLAGNRTRLVRPGAPARSRSGDYGNKVRFMEKTRAPPLLSSRRYNIPSSHPAGTGANRVRGAPVKTHGRSDATASFRMVRPDRRVLIPAAQFPLYAFQRRTAFTCRHIETTWAGFELGCFENYLPPRPTNAHRVRFPVGFLGDLPFPPPLQSGIAPRFTSLRLSSSQDLDVEGRPNLFTQSRYLHVAEEWSESRTSTGLSVKLEFAVHGLAHFTVDDLYLDYSLRSGRAGSLLEDDPKEHNYTGEGNIRRNEVPNHCVILVIFRARGLVSPESLKDARYRWRDCMPVQCFARRGDERVDAHVSVAHSAPTLLSIRRAKFFQTGDHLNRQTDWHVRNANNDFTEIISVRGGLKLYCSTLFRFFADCKSKALEGVNECVASKILRERREKHRVRTGQELRANQVAIDIFLERAEGSHRGPWRPLFPKSGPNEVRLAAEEAAPPGKIGGPDVAAPSLICPRAAGEAATHINCAIAAPNWRAVFSSQCAYTLFAVKATASRRHEDVLARGLQTLKPAARTRHYADNSSNAAELTAWRQPLVEGRFTFDSLRSSLRRHVQAVTDLENH</sequence>
<name>A0ABQ9GSF2_9NEOP</name>
<evidence type="ECO:0000313" key="2">
    <source>
        <dbReference type="EMBL" id="KAJ8874955.1"/>
    </source>
</evidence>
<proteinExistence type="predicted"/>
<reference evidence="2 3" key="1">
    <citation type="submission" date="2023-02" db="EMBL/GenBank/DDBJ databases">
        <title>LHISI_Scaffold_Assembly.</title>
        <authorList>
            <person name="Stuart O.P."/>
            <person name="Cleave R."/>
            <person name="Magrath M.J.L."/>
            <person name="Mikheyev A.S."/>
        </authorList>
    </citation>
    <scope>NUCLEOTIDE SEQUENCE [LARGE SCALE GENOMIC DNA]</scope>
    <source>
        <strain evidence="2">Daus_M_001</strain>
        <tissue evidence="2">Leg muscle</tissue>
    </source>
</reference>
<feature type="compositionally biased region" description="Basic and acidic residues" evidence="1">
    <location>
        <begin position="1"/>
        <end position="14"/>
    </location>
</feature>
<feature type="compositionally biased region" description="Polar residues" evidence="1">
    <location>
        <begin position="16"/>
        <end position="27"/>
    </location>
</feature>
<comment type="caution">
    <text evidence="2">The sequence shown here is derived from an EMBL/GenBank/DDBJ whole genome shotgun (WGS) entry which is preliminary data.</text>
</comment>
<keyword evidence="3" id="KW-1185">Reference proteome</keyword>
<gene>
    <name evidence="2" type="ORF">PR048_022845</name>
</gene>
<protein>
    <submittedName>
        <fullName evidence="2">Uncharacterized protein</fullName>
    </submittedName>
</protein>
<evidence type="ECO:0000313" key="3">
    <source>
        <dbReference type="Proteomes" id="UP001159363"/>
    </source>
</evidence>
<accession>A0ABQ9GSF2</accession>
<feature type="region of interest" description="Disordered" evidence="1">
    <location>
        <begin position="73"/>
        <end position="104"/>
    </location>
</feature>
<feature type="region of interest" description="Disordered" evidence="1">
    <location>
        <begin position="1"/>
        <end position="56"/>
    </location>
</feature>
<organism evidence="2 3">
    <name type="scientific">Dryococelus australis</name>
    <dbReference type="NCBI Taxonomy" id="614101"/>
    <lineage>
        <taxon>Eukaryota</taxon>
        <taxon>Metazoa</taxon>
        <taxon>Ecdysozoa</taxon>
        <taxon>Arthropoda</taxon>
        <taxon>Hexapoda</taxon>
        <taxon>Insecta</taxon>
        <taxon>Pterygota</taxon>
        <taxon>Neoptera</taxon>
        <taxon>Polyneoptera</taxon>
        <taxon>Phasmatodea</taxon>
        <taxon>Verophasmatodea</taxon>
        <taxon>Anareolatae</taxon>
        <taxon>Phasmatidae</taxon>
        <taxon>Eurycanthinae</taxon>
        <taxon>Dryococelus</taxon>
    </lineage>
</organism>
<evidence type="ECO:0000256" key="1">
    <source>
        <dbReference type="SAM" id="MobiDB-lite"/>
    </source>
</evidence>
<dbReference type="Proteomes" id="UP001159363">
    <property type="component" value="Chromosome 8"/>
</dbReference>